<evidence type="ECO:0000313" key="1">
    <source>
        <dbReference type="EMBL" id="KAJ7753328.1"/>
    </source>
</evidence>
<sequence length="367" mass="40197">MNNSTALVAVGALGDLTRQQCSGALICGSQSNAAPGRMLNHAYSSLGHAIESKANRSAHALGLGPMSIAEHIDAFFDAGEQRMVKLEELQMNWSPWLEKRCSKLVEYSLPQETARTQVQAFRSIVTIITRYPVTRTLLLKSKHLGRKRTNEETIAALWARSDDSHPREWSFYCNLAATCLAETDISGILANIPCRSLGSIQTESGALSVIERLLVALECGVVLTVSGALVVKYLAGILEMPTFWLGGELACITIFKKLLGRLILLMKDLGIDSEESLLGDTIFDNEGIDSLACSILTGVLGWSTVDPKSQTWFRDLAEVVHLIRRPQAETLLTRSWDLATGPDFLSLIPDTEPSTLVILTLAWDQRS</sequence>
<protein>
    <submittedName>
        <fullName evidence="1">Uncharacterized protein</fullName>
    </submittedName>
</protein>
<comment type="caution">
    <text evidence="1">The sequence shown here is derived from an EMBL/GenBank/DDBJ whole genome shotgun (WGS) entry which is preliminary data.</text>
</comment>
<reference evidence="1" key="1">
    <citation type="submission" date="2023-03" db="EMBL/GenBank/DDBJ databases">
        <title>Massive genome expansion in bonnet fungi (Mycena s.s.) driven by repeated elements and novel gene families across ecological guilds.</title>
        <authorList>
            <consortium name="Lawrence Berkeley National Laboratory"/>
            <person name="Harder C.B."/>
            <person name="Miyauchi S."/>
            <person name="Viragh M."/>
            <person name="Kuo A."/>
            <person name="Thoen E."/>
            <person name="Andreopoulos B."/>
            <person name="Lu D."/>
            <person name="Skrede I."/>
            <person name="Drula E."/>
            <person name="Henrissat B."/>
            <person name="Morin E."/>
            <person name="Kohler A."/>
            <person name="Barry K."/>
            <person name="LaButti K."/>
            <person name="Morin E."/>
            <person name="Salamov A."/>
            <person name="Lipzen A."/>
            <person name="Mereny Z."/>
            <person name="Hegedus B."/>
            <person name="Baldrian P."/>
            <person name="Stursova M."/>
            <person name="Weitz H."/>
            <person name="Taylor A."/>
            <person name="Grigoriev I.V."/>
            <person name="Nagy L.G."/>
            <person name="Martin F."/>
            <person name="Kauserud H."/>
        </authorList>
    </citation>
    <scope>NUCLEOTIDE SEQUENCE</scope>
    <source>
        <strain evidence="1">CBHHK188m</strain>
    </source>
</reference>
<keyword evidence="2" id="KW-1185">Reference proteome</keyword>
<dbReference type="EMBL" id="JARJLG010000071">
    <property type="protein sequence ID" value="KAJ7753328.1"/>
    <property type="molecule type" value="Genomic_DNA"/>
</dbReference>
<gene>
    <name evidence="1" type="ORF">DFH07DRAFT_511330</name>
</gene>
<name>A0AAD7NB20_9AGAR</name>
<evidence type="ECO:0000313" key="2">
    <source>
        <dbReference type="Proteomes" id="UP001215280"/>
    </source>
</evidence>
<organism evidence="1 2">
    <name type="scientific">Mycena maculata</name>
    <dbReference type="NCBI Taxonomy" id="230809"/>
    <lineage>
        <taxon>Eukaryota</taxon>
        <taxon>Fungi</taxon>
        <taxon>Dikarya</taxon>
        <taxon>Basidiomycota</taxon>
        <taxon>Agaricomycotina</taxon>
        <taxon>Agaricomycetes</taxon>
        <taxon>Agaricomycetidae</taxon>
        <taxon>Agaricales</taxon>
        <taxon>Marasmiineae</taxon>
        <taxon>Mycenaceae</taxon>
        <taxon>Mycena</taxon>
    </lineage>
</organism>
<dbReference type="AlphaFoldDB" id="A0AAD7NB20"/>
<proteinExistence type="predicted"/>
<dbReference type="Proteomes" id="UP001215280">
    <property type="component" value="Unassembled WGS sequence"/>
</dbReference>
<accession>A0AAD7NB20</accession>